<accession>A0A3G5A749</accession>
<evidence type="ECO:0000313" key="1">
    <source>
        <dbReference type="EMBL" id="AYV82862.1"/>
    </source>
</evidence>
<dbReference type="InterPro" id="IPR052595">
    <property type="entry name" value="LRRC69/RLP"/>
</dbReference>
<dbReference type="PANTHER" id="PTHR48057:SF7">
    <property type="entry name" value="LEUCINE-RICH REPEAT SERINE_THREONINE-PROTEIN KINASE 1"/>
    <property type="match status" value="1"/>
</dbReference>
<name>A0A3G5A749_9VIRU</name>
<dbReference type="EMBL" id="MK072385">
    <property type="protein sequence ID" value="AYV82862.1"/>
    <property type="molecule type" value="Genomic_DNA"/>
</dbReference>
<evidence type="ECO:0008006" key="2">
    <source>
        <dbReference type="Google" id="ProtNLM"/>
    </source>
</evidence>
<dbReference type="InterPro" id="IPR032675">
    <property type="entry name" value="LRR_dom_sf"/>
</dbReference>
<organism evidence="1">
    <name type="scientific">Hyperionvirus sp</name>
    <dbReference type="NCBI Taxonomy" id="2487770"/>
    <lineage>
        <taxon>Viruses</taxon>
        <taxon>Varidnaviria</taxon>
        <taxon>Bamfordvirae</taxon>
        <taxon>Nucleocytoviricota</taxon>
        <taxon>Megaviricetes</taxon>
        <taxon>Imitervirales</taxon>
        <taxon>Mimiviridae</taxon>
        <taxon>Klosneuvirinae</taxon>
    </lineage>
</organism>
<proteinExistence type="predicted"/>
<dbReference type="Gene3D" id="3.80.10.10">
    <property type="entry name" value="Ribonuclease Inhibitor"/>
    <property type="match status" value="1"/>
</dbReference>
<dbReference type="SUPFAM" id="SSF52047">
    <property type="entry name" value="RNI-like"/>
    <property type="match status" value="1"/>
</dbReference>
<sequence length="361" mass="40970">MRNGGDVIVFDALWPFLNIGQLHLMSQTCRRAKSELRNKAQPRVRINNLEDGLSLMRSFLKVKLIIRNQVYGTIPCSPERLSKLTRVSELSFRCLADEPLELNVYSIRDLINLEWLEMHRYVFEGGDLIFLTKLTHLSLFSNPIRGAALPLMANLTWLDIADCGYVDDDSLRNFPNLIHLGIGWEDNIITNKGLLHFPGLRSLDVFGNEHVTSAGILTLTRLQILRVGSPQVDGSFSRLTSLTKLEIFGSSHQITESDIENMLGLEALVFDYNELITSNPVAKLVSLRELTLKSTMRDIFDLRALGSLSKLQRLVLWNTDITFENVRCLQDLTSLDVRGNSGFEGVNLFEHFPKLRTLEKN</sequence>
<protein>
    <recommendedName>
        <fullName evidence="2">Leucine-rich repeat protein</fullName>
    </recommendedName>
</protein>
<dbReference type="PANTHER" id="PTHR48057">
    <property type="entry name" value="LEUCINE-RICH REPEAT SERINE/THREONINE-PROTEIN KINASE 1"/>
    <property type="match status" value="1"/>
</dbReference>
<gene>
    <name evidence="1" type="ORF">Hyperionvirus3_8</name>
</gene>
<reference evidence="1" key="1">
    <citation type="submission" date="2018-10" db="EMBL/GenBank/DDBJ databases">
        <title>Hidden diversity of soil giant viruses.</title>
        <authorList>
            <person name="Schulz F."/>
            <person name="Alteio L."/>
            <person name="Goudeau D."/>
            <person name="Ryan E.M."/>
            <person name="Malmstrom R.R."/>
            <person name="Blanchard J."/>
            <person name="Woyke T."/>
        </authorList>
    </citation>
    <scope>NUCLEOTIDE SEQUENCE</scope>
    <source>
        <strain evidence="1">HYV1</strain>
    </source>
</reference>